<name>A0ABD5V619_9EURY</name>
<comment type="subcellular location">
    <subcellularLocation>
        <location evidence="1">Cell inner membrane</location>
        <topology evidence="1">Multi-pass membrane protein</topology>
    </subcellularLocation>
</comment>
<evidence type="ECO:0000256" key="5">
    <source>
        <dbReference type="ARBA" id="ARBA00022989"/>
    </source>
</evidence>
<keyword evidence="2" id="KW-1003">Cell membrane</keyword>
<keyword evidence="4 7" id="KW-0812">Transmembrane</keyword>
<feature type="transmembrane region" description="Helical" evidence="7">
    <location>
        <begin position="6"/>
        <end position="32"/>
    </location>
</feature>
<feature type="domain" description="TRAP C4-dicarboxylate transport system permease DctM subunit" evidence="8">
    <location>
        <begin position="7"/>
        <end position="418"/>
    </location>
</feature>
<evidence type="ECO:0000313" key="10">
    <source>
        <dbReference type="Proteomes" id="UP001596312"/>
    </source>
</evidence>
<evidence type="ECO:0000256" key="4">
    <source>
        <dbReference type="ARBA" id="ARBA00022692"/>
    </source>
</evidence>
<evidence type="ECO:0000256" key="2">
    <source>
        <dbReference type="ARBA" id="ARBA00022475"/>
    </source>
</evidence>
<protein>
    <submittedName>
        <fullName evidence="9">TRAP transporter large permease</fullName>
    </submittedName>
</protein>
<dbReference type="Pfam" id="PF06808">
    <property type="entry name" value="DctM"/>
    <property type="match status" value="1"/>
</dbReference>
<feature type="transmembrane region" description="Helical" evidence="7">
    <location>
        <begin position="133"/>
        <end position="157"/>
    </location>
</feature>
<evidence type="ECO:0000256" key="6">
    <source>
        <dbReference type="ARBA" id="ARBA00023136"/>
    </source>
</evidence>
<accession>A0ABD5V619</accession>
<dbReference type="PANTHER" id="PTHR33362:SF5">
    <property type="entry name" value="C4-DICARBOXYLATE TRAP TRANSPORTER LARGE PERMEASE PROTEIN DCTM"/>
    <property type="match status" value="1"/>
</dbReference>
<evidence type="ECO:0000256" key="7">
    <source>
        <dbReference type="SAM" id="Phobius"/>
    </source>
</evidence>
<dbReference type="NCBIfam" id="TIGR00786">
    <property type="entry name" value="dctM"/>
    <property type="match status" value="1"/>
</dbReference>
<dbReference type="Proteomes" id="UP001596312">
    <property type="component" value="Unassembled WGS sequence"/>
</dbReference>
<feature type="transmembrane region" description="Helical" evidence="7">
    <location>
        <begin position="314"/>
        <end position="345"/>
    </location>
</feature>
<feature type="transmembrane region" description="Helical" evidence="7">
    <location>
        <begin position="357"/>
        <end position="378"/>
    </location>
</feature>
<dbReference type="RefSeq" id="WP_340604868.1">
    <property type="nucleotide sequence ID" value="NZ_JBBMXV010000004.1"/>
</dbReference>
<dbReference type="AlphaFoldDB" id="A0ABD5V619"/>
<keyword evidence="5 7" id="KW-1133">Transmembrane helix</keyword>
<feature type="transmembrane region" description="Helical" evidence="7">
    <location>
        <begin position="275"/>
        <end position="294"/>
    </location>
</feature>
<evidence type="ECO:0000256" key="3">
    <source>
        <dbReference type="ARBA" id="ARBA00022519"/>
    </source>
</evidence>
<dbReference type="InterPro" id="IPR004681">
    <property type="entry name" value="TRAP_DctM"/>
</dbReference>
<feature type="transmembrane region" description="Helical" evidence="7">
    <location>
        <begin position="53"/>
        <end position="72"/>
    </location>
</feature>
<keyword evidence="10" id="KW-1185">Reference proteome</keyword>
<feature type="transmembrane region" description="Helical" evidence="7">
    <location>
        <begin position="169"/>
        <end position="191"/>
    </location>
</feature>
<dbReference type="EMBL" id="JBHSXQ010000004">
    <property type="protein sequence ID" value="MFC6906311.1"/>
    <property type="molecule type" value="Genomic_DNA"/>
</dbReference>
<organism evidence="9 10">
    <name type="scientific">Halalkalicoccus tibetensis</name>
    <dbReference type="NCBI Taxonomy" id="175632"/>
    <lineage>
        <taxon>Archaea</taxon>
        <taxon>Methanobacteriati</taxon>
        <taxon>Methanobacteriota</taxon>
        <taxon>Stenosarchaea group</taxon>
        <taxon>Halobacteria</taxon>
        <taxon>Halobacteriales</taxon>
        <taxon>Halococcaceae</taxon>
        <taxon>Halalkalicoccus</taxon>
    </lineage>
</organism>
<dbReference type="PANTHER" id="PTHR33362">
    <property type="entry name" value="SIALIC ACID TRAP TRANSPORTER PERMEASE PROTEIN SIAT-RELATED"/>
    <property type="match status" value="1"/>
</dbReference>
<keyword evidence="6 7" id="KW-0472">Membrane</keyword>
<dbReference type="GO" id="GO:0005886">
    <property type="term" value="C:plasma membrane"/>
    <property type="evidence" value="ECO:0007669"/>
    <property type="project" value="UniProtKB-SubCell"/>
</dbReference>
<feature type="transmembrane region" description="Helical" evidence="7">
    <location>
        <begin position="398"/>
        <end position="422"/>
    </location>
</feature>
<dbReference type="PIRSF" id="PIRSF006066">
    <property type="entry name" value="HI0050"/>
    <property type="match status" value="1"/>
</dbReference>
<evidence type="ECO:0000313" key="9">
    <source>
        <dbReference type="EMBL" id="MFC6906311.1"/>
    </source>
</evidence>
<comment type="caution">
    <text evidence="9">The sequence shown here is derived from an EMBL/GenBank/DDBJ whole genome shotgun (WGS) entry which is preliminary data.</text>
</comment>
<feature type="transmembrane region" description="Helical" evidence="7">
    <location>
        <begin position="212"/>
        <end position="237"/>
    </location>
</feature>
<keyword evidence="3" id="KW-0997">Cell inner membrane</keyword>
<reference evidence="9 10" key="1">
    <citation type="journal article" date="2019" name="Int. J. Syst. Evol. Microbiol.">
        <title>The Global Catalogue of Microorganisms (GCM) 10K type strain sequencing project: providing services to taxonomists for standard genome sequencing and annotation.</title>
        <authorList>
            <consortium name="The Broad Institute Genomics Platform"/>
            <consortium name="The Broad Institute Genome Sequencing Center for Infectious Disease"/>
            <person name="Wu L."/>
            <person name="Ma J."/>
        </authorList>
    </citation>
    <scope>NUCLEOTIDE SEQUENCE [LARGE SCALE GENOMIC DNA]</scope>
    <source>
        <strain evidence="9 10">CGMCC 1.3240</strain>
    </source>
</reference>
<proteinExistence type="predicted"/>
<sequence length="423" mass="44490">MELLAGFLALIVLLALGFPIFVAIGLSCVVFLQMGVLDPQIFGETMFSGLNEFAFLAIPLFILTGTAIVETGMSQRLLDLSLELFGSLKTGIGTSVSFGSGIFATISGSNAADSAAIGRMALGPLEQVGYDRTYASAMIASGSATGILIPPSISYIIAGIALGVSVSQLFLATFVPGAILLTGVILVNVVINRTRGYETDNREHQGFDASDAAAALWRAKFALFVPFLILGGIYSGVFTATEAAIAAVTVIFVIGALTGTMSLSSYSRVLEESALVNGMIAPIIATALIFGDILTLNQIPQMVAETVTTLSTSYVVMILLMLVVFFVAGATMELGPNILILGPLFLPLAQEFGMDPIHYTIFMMCAFGIGFITPPIGINLYVLSGISGESVMDISREAVPFMLVMLLLVLVIGLVPELSLVFF</sequence>
<feature type="transmembrane region" description="Helical" evidence="7">
    <location>
        <begin position="243"/>
        <end position="263"/>
    </location>
</feature>
<gene>
    <name evidence="9" type="ORF">ACFQGH_14035</name>
</gene>
<feature type="transmembrane region" description="Helical" evidence="7">
    <location>
        <begin position="92"/>
        <end position="112"/>
    </location>
</feature>
<evidence type="ECO:0000259" key="8">
    <source>
        <dbReference type="Pfam" id="PF06808"/>
    </source>
</evidence>
<evidence type="ECO:0000256" key="1">
    <source>
        <dbReference type="ARBA" id="ARBA00004429"/>
    </source>
</evidence>
<dbReference type="InterPro" id="IPR010656">
    <property type="entry name" value="DctM"/>
</dbReference>